<dbReference type="Gene3D" id="3.30.450.20">
    <property type="entry name" value="PAS domain"/>
    <property type="match status" value="1"/>
</dbReference>
<protein>
    <submittedName>
        <fullName evidence="5">HAMP domain-containing protein</fullName>
    </submittedName>
</protein>
<dbReference type="Pfam" id="PF22673">
    <property type="entry name" value="MCP-like_PDC_1"/>
    <property type="match status" value="1"/>
</dbReference>
<dbReference type="InterPro" id="IPR052016">
    <property type="entry name" value="Bact_Sigma-Reg"/>
</dbReference>
<name>A0ABX6NE57_9BACT</name>
<dbReference type="Gene3D" id="3.60.40.10">
    <property type="entry name" value="PPM-type phosphatase domain"/>
    <property type="match status" value="1"/>
</dbReference>
<keyword evidence="3" id="KW-0472">Membrane</keyword>
<evidence type="ECO:0000259" key="4">
    <source>
        <dbReference type="PROSITE" id="PS50885"/>
    </source>
</evidence>
<reference evidence="5 6" key="1">
    <citation type="submission" date="2019-04" db="EMBL/GenBank/DDBJ databases">
        <title>Isolation and culture of sulfate reducing bacteria from the cold seep of the South China Sea.</title>
        <authorList>
            <person name="Sun C."/>
            <person name="Liu R."/>
        </authorList>
    </citation>
    <scope>NUCLEOTIDE SEQUENCE [LARGE SCALE GENOMIC DNA]</scope>
    <source>
        <strain evidence="5 6">CS1</strain>
    </source>
</reference>
<feature type="transmembrane region" description="Helical" evidence="3">
    <location>
        <begin position="401"/>
        <end position="423"/>
    </location>
</feature>
<keyword evidence="3" id="KW-0812">Transmembrane</keyword>
<feature type="region of interest" description="Disordered" evidence="2">
    <location>
        <begin position="110"/>
        <end position="132"/>
    </location>
</feature>
<evidence type="ECO:0000313" key="6">
    <source>
        <dbReference type="Proteomes" id="UP000503251"/>
    </source>
</evidence>
<proteinExistence type="predicted"/>
<evidence type="ECO:0000256" key="3">
    <source>
        <dbReference type="SAM" id="Phobius"/>
    </source>
</evidence>
<dbReference type="SUPFAM" id="SSF103190">
    <property type="entry name" value="Sensory domain-like"/>
    <property type="match status" value="1"/>
</dbReference>
<sequence length="725" mass="79633">MCVGYIMSFRWKIFFIVLAFSLVPVGVVSLVNHSITESAGELISTGAANAMEDVVRNDLIQMVSNLATGINKQKQTLLFTVGVLADETQRALTEPPARVLEPIYSTQEFGNPGAAPDDATEDPVYSPPQQETTAVSRQHPVMFYADKRPMKQADGSYPADVRGLSATASLMRRILKTFPHTVFRVYITLENGLHCSLPGHAAYPEGYDPRERPWYRRAVTTGTLVWTLPLQDVATNRMIVTASAPIRDVSGRIIGVAALDVLDTVAMGGREITDRWGSSARAFLVYPMQNPVTGAMDLQVAASQPPMKRDSVFQDDASQEDNGVLHPWLPGLKPDDKARLLDRLDDDRPGAMEVLYDSDENLLAYASSDSISFLLLVPQSVYMSLPNEVHEAVTDVTRLNILVSGAAMALILIAVLLLVYFGARRYTVHFLQIADAARRLGEGDFSVRLNMHLKDERDLIVGALNEMGPKLQDHMHLRHTLAVAEEVQRNLLPGTPPRLEHFDIQGASLYCDETGGDYYDFVPVTHDGLSTMAVIVGDVSGHGVPSALLMATARALLRCLCAVPCQDMSMAQRVGLANRLLCDDVAGTGRFMTLFLLELDDANNTMRWVRGGHDPALLYHPASETLEYLYGDGVVLGVISDFQYTEHEARLDEPGDLLVLGTDGIWEARNANGDMYGKDRFEATVRANAHLDANGIFDAVITDLETFAAGTPFEDDVTLVVIKRR</sequence>
<evidence type="ECO:0000256" key="1">
    <source>
        <dbReference type="ARBA" id="ARBA00022801"/>
    </source>
</evidence>
<dbReference type="CDD" id="cd06225">
    <property type="entry name" value="HAMP"/>
    <property type="match status" value="1"/>
</dbReference>
<dbReference type="PROSITE" id="PS50885">
    <property type="entry name" value="HAMP"/>
    <property type="match status" value="1"/>
</dbReference>
<dbReference type="SUPFAM" id="SSF81606">
    <property type="entry name" value="PP2C-like"/>
    <property type="match status" value="1"/>
</dbReference>
<keyword evidence="3" id="KW-1133">Transmembrane helix</keyword>
<evidence type="ECO:0000256" key="2">
    <source>
        <dbReference type="SAM" id="MobiDB-lite"/>
    </source>
</evidence>
<dbReference type="Proteomes" id="UP000503251">
    <property type="component" value="Chromosome"/>
</dbReference>
<dbReference type="CDD" id="cd18773">
    <property type="entry name" value="PDC1_HK_sensor"/>
    <property type="match status" value="1"/>
</dbReference>
<dbReference type="InterPro" id="IPR036457">
    <property type="entry name" value="PPM-type-like_dom_sf"/>
</dbReference>
<dbReference type="EMBL" id="CP039543">
    <property type="protein sequence ID" value="QJT08586.1"/>
    <property type="molecule type" value="Genomic_DNA"/>
</dbReference>
<keyword evidence="1" id="KW-0378">Hydrolase</keyword>
<accession>A0ABX6NE57</accession>
<organism evidence="5 6">
    <name type="scientific">Oceanidesulfovibrio marinus</name>
    <dbReference type="NCBI Taxonomy" id="370038"/>
    <lineage>
        <taxon>Bacteria</taxon>
        <taxon>Pseudomonadati</taxon>
        <taxon>Thermodesulfobacteriota</taxon>
        <taxon>Desulfovibrionia</taxon>
        <taxon>Desulfovibrionales</taxon>
        <taxon>Desulfovibrionaceae</taxon>
        <taxon>Oceanidesulfovibrio</taxon>
    </lineage>
</organism>
<feature type="domain" description="HAMP" evidence="4">
    <location>
        <begin position="424"/>
        <end position="476"/>
    </location>
</feature>
<dbReference type="Pfam" id="PF07228">
    <property type="entry name" value="SpoIIE"/>
    <property type="match status" value="1"/>
</dbReference>
<dbReference type="PANTHER" id="PTHR43156">
    <property type="entry name" value="STAGE II SPORULATION PROTEIN E-RELATED"/>
    <property type="match status" value="1"/>
</dbReference>
<dbReference type="Gene3D" id="6.10.340.10">
    <property type="match status" value="1"/>
</dbReference>
<dbReference type="InterPro" id="IPR029151">
    <property type="entry name" value="Sensor-like_sf"/>
</dbReference>
<evidence type="ECO:0000313" key="5">
    <source>
        <dbReference type="EMBL" id="QJT08586.1"/>
    </source>
</evidence>
<keyword evidence="6" id="KW-1185">Reference proteome</keyword>
<dbReference type="PANTHER" id="PTHR43156:SF2">
    <property type="entry name" value="STAGE II SPORULATION PROTEIN E"/>
    <property type="match status" value="1"/>
</dbReference>
<dbReference type="SMART" id="SM00331">
    <property type="entry name" value="PP2C_SIG"/>
    <property type="match status" value="1"/>
</dbReference>
<dbReference type="InterPro" id="IPR001932">
    <property type="entry name" value="PPM-type_phosphatase-like_dom"/>
</dbReference>
<gene>
    <name evidence="5" type="ORF">E8L03_06465</name>
</gene>
<dbReference type="InterPro" id="IPR003660">
    <property type="entry name" value="HAMP_dom"/>
</dbReference>